<evidence type="ECO:0000259" key="1">
    <source>
        <dbReference type="PROSITE" id="PS51704"/>
    </source>
</evidence>
<dbReference type="InterPro" id="IPR017946">
    <property type="entry name" value="PLC-like_Pdiesterase_TIM-brl"/>
</dbReference>
<proteinExistence type="predicted"/>
<feature type="domain" description="GP-PDE" evidence="1">
    <location>
        <begin position="12"/>
        <end position="261"/>
    </location>
</feature>
<dbReference type="Proteomes" id="UP001061862">
    <property type="component" value="Plasmid p_unnamed1"/>
</dbReference>
<organism evidence="2 3">
    <name type="scientific">Devosia neptuniae</name>
    <dbReference type="NCBI Taxonomy" id="191302"/>
    <lineage>
        <taxon>Bacteria</taxon>
        <taxon>Pseudomonadati</taxon>
        <taxon>Pseudomonadota</taxon>
        <taxon>Alphaproteobacteria</taxon>
        <taxon>Hyphomicrobiales</taxon>
        <taxon>Devosiaceae</taxon>
        <taxon>Devosia</taxon>
    </lineage>
</organism>
<dbReference type="PANTHER" id="PTHR46211">
    <property type="entry name" value="GLYCEROPHOSPHORYL DIESTER PHOSPHODIESTERASE"/>
    <property type="match status" value="1"/>
</dbReference>
<evidence type="ECO:0000313" key="2">
    <source>
        <dbReference type="EMBL" id="UXN67969.1"/>
    </source>
</evidence>
<name>A0ABY6C6U0_9HYPH</name>
<dbReference type="RefSeq" id="WP_262165544.1">
    <property type="nucleotide sequence ID" value="NZ_CP104964.1"/>
</dbReference>
<dbReference type="InterPro" id="IPR030395">
    <property type="entry name" value="GP_PDE_dom"/>
</dbReference>
<keyword evidence="3" id="KW-1185">Reference proteome</keyword>
<geneLocation type="plasmid" evidence="2 3">
    <name>p_unnamed1</name>
</geneLocation>
<accession>A0ABY6C6U0</accession>
<dbReference type="EMBL" id="CP104964">
    <property type="protein sequence ID" value="UXN67969.1"/>
    <property type="molecule type" value="Genomic_DNA"/>
</dbReference>
<dbReference type="PANTHER" id="PTHR46211:SF14">
    <property type="entry name" value="GLYCEROPHOSPHODIESTER PHOSPHODIESTERASE"/>
    <property type="match status" value="1"/>
</dbReference>
<protein>
    <submittedName>
        <fullName evidence="2">Glycerophosphodiester phosphodiesterase</fullName>
    </submittedName>
</protein>
<gene>
    <name evidence="2" type="ORF">N8A98_00135</name>
</gene>
<sequence>MFDLLPSRSRHILVCGHRGHVVDGHENTRPAFRHAAGLGASLCEIDLRLTRDERLVVFHDDILDDASTGAGLISQLDYGQIAQFRTKARNGMPIEGQPIELFENVLAFCHDLGLGLIVEIKDKVEDAAYLEQVVALLRAAGMFERVLISSFDYVVLRDIKRLAPGIRTMGINYHRLVEPAASARSATMDVMNTDYPQFAPDLAESLHGAGIGVSHFVPRPEFFALRRGYGTDYLEKLDVYLRAGLIDMLVCDDVGWAVDFVVNSGLTVARLDPITSPGPAV</sequence>
<evidence type="ECO:0000313" key="3">
    <source>
        <dbReference type="Proteomes" id="UP001061862"/>
    </source>
</evidence>
<dbReference type="Gene3D" id="3.20.20.190">
    <property type="entry name" value="Phosphatidylinositol (PI) phosphodiesterase"/>
    <property type="match status" value="1"/>
</dbReference>
<keyword evidence="2" id="KW-0614">Plasmid</keyword>
<dbReference type="Pfam" id="PF03009">
    <property type="entry name" value="GDPD"/>
    <property type="match status" value="1"/>
</dbReference>
<dbReference type="PROSITE" id="PS51704">
    <property type="entry name" value="GP_PDE"/>
    <property type="match status" value="1"/>
</dbReference>
<dbReference type="SUPFAM" id="SSF51695">
    <property type="entry name" value="PLC-like phosphodiesterases"/>
    <property type="match status" value="1"/>
</dbReference>
<dbReference type="CDD" id="cd08556">
    <property type="entry name" value="GDPD"/>
    <property type="match status" value="1"/>
</dbReference>
<reference evidence="2 3" key="1">
    <citation type="submission" date="2022-09" db="EMBL/GenBank/DDBJ databases">
        <title>Interaction between co-microsymbionts with complementary sets of symbiotic genes in legume-rhizobium systems.</title>
        <authorList>
            <person name="Safronova V."/>
            <person name="Sazanova A."/>
            <person name="Afonin A."/>
            <person name="Chirak E."/>
        </authorList>
    </citation>
    <scope>NUCLEOTIDE SEQUENCE [LARGE SCALE GENOMIC DNA]</scope>
    <source>
        <strain evidence="2 3">A18/4-1</strain>
        <plasmid evidence="2 3">p_unnamed1</plasmid>
    </source>
</reference>